<dbReference type="AlphaFoldDB" id="W1PS53"/>
<dbReference type="EMBL" id="KI392771">
    <property type="protein sequence ID" value="ERN10868.1"/>
    <property type="molecule type" value="Genomic_DNA"/>
</dbReference>
<keyword evidence="2" id="KW-1185">Reference proteome</keyword>
<sequence length="219" mass="24822">MPCHNKDTIYRRSRVLWTQFSGRVLLCLPEKFQVPAATRAANSPGWASDFWPFLGIISAVSGSATRKIFTRPSWAFKHIGFSSIVSGRFRASGRSRPVLAAIQTHSSPKLVVQPAGKNFLKSFLERIKATVVALKKRSSYFRLDLSGLRVPGSCYASDSRDAYEFRERAFSIVTSEILVLLTTHRHILQEKMIATYRNFSFTSTMVHIFLQQLSWITTQ</sequence>
<name>W1PS53_AMBTC</name>
<reference evidence="2" key="1">
    <citation type="journal article" date="2013" name="Science">
        <title>The Amborella genome and the evolution of flowering plants.</title>
        <authorList>
            <consortium name="Amborella Genome Project"/>
        </authorList>
    </citation>
    <scope>NUCLEOTIDE SEQUENCE [LARGE SCALE GENOMIC DNA]</scope>
</reference>
<dbReference type="Proteomes" id="UP000017836">
    <property type="component" value="Unassembled WGS sequence"/>
</dbReference>
<gene>
    <name evidence="1" type="ORF">AMTR_s00167p00016270</name>
</gene>
<accession>W1PS53</accession>
<dbReference type="Gramene" id="ERN10868">
    <property type="protein sequence ID" value="ERN10868"/>
    <property type="gene ID" value="AMTR_s00167p00016270"/>
</dbReference>
<evidence type="ECO:0000313" key="1">
    <source>
        <dbReference type="EMBL" id="ERN10868.1"/>
    </source>
</evidence>
<organism evidence="1 2">
    <name type="scientific">Amborella trichopoda</name>
    <dbReference type="NCBI Taxonomy" id="13333"/>
    <lineage>
        <taxon>Eukaryota</taxon>
        <taxon>Viridiplantae</taxon>
        <taxon>Streptophyta</taxon>
        <taxon>Embryophyta</taxon>
        <taxon>Tracheophyta</taxon>
        <taxon>Spermatophyta</taxon>
        <taxon>Magnoliopsida</taxon>
        <taxon>Amborellales</taxon>
        <taxon>Amborellaceae</taxon>
        <taxon>Amborella</taxon>
    </lineage>
</organism>
<proteinExistence type="predicted"/>
<protein>
    <submittedName>
        <fullName evidence="1">Uncharacterized protein</fullName>
    </submittedName>
</protein>
<evidence type="ECO:0000313" key="2">
    <source>
        <dbReference type="Proteomes" id="UP000017836"/>
    </source>
</evidence>
<dbReference type="HOGENOM" id="CLU_1263093_0_0_1"/>